<comment type="similarity">
    <text evidence="2">Belongs to the bacterial solute-binding protein 1 family.</text>
</comment>
<evidence type="ECO:0000313" key="4">
    <source>
        <dbReference type="Proteomes" id="UP000321192"/>
    </source>
</evidence>
<name>A0A5C7T4E2_THASP</name>
<dbReference type="Pfam" id="PF01547">
    <property type="entry name" value="SBP_bac_1"/>
    <property type="match status" value="1"/>
</dbReference>
<dbReference type="Proteomes" id="UP000321192">
    <property type="component" value="Unassembled WGS sequence"/>
</dbReference>
<dbReference type="CDD" id="cd13585">
    <property type="entry name" value="PBP2_TMBP_like"/>
    <property type="match status" value="1"/>
</dbReference>
<gene>
    <name evidence="3" type="ORF">E6Q80_03075</name>
</gene>
<sequence length="442" mass="48576">MKSRSSCLALCFVLAALTLFVALPVRAGALVIATVDSAHMRRLQTLSSEFEKANPEIRIRWVVLEESELRRVASADVETRDGLFDVITIGIFKVPIWAASGWIKPLRSPDDFDVDDLLPTVRKALSYQQELYAAPIYGESSMLMYRKDLLKKAGLTMPDRPTWTEVAAFAAKLHDPANGVHGICLRGRPGWIENMALVSTMVNSFGGQWFDAGWRPQLDSLPWKKAVGLYAELLNRYGPPDAASLGYGENLSLFASGRCAQWVGPTVAAEVLTNPESSAVAGEVGFAAAPYEVTAKGAQWLWAWALAIPSSIDPVREADARKFIHWVASRDYVELVAARQGWRAVPTGTRRSTYARPEFQRKAPWAVHELEAMLDADPEDATLPPSPYPGIQFAAIPEFILIGDEVGNLIAEALAGRLSVEEALVRGQDAAQRRMVRGGYPR</sequence>
<comment type="caution">
    <text evidence="3">The sequence shown here is derived from an EMBL/GenBank/DDBJ whole genome shotgun (WGS) entry which is preliminary data.</text>
</comment>
<protein>
    <submittedName>
        <fullName evidence="3">Sugar ABC transporter substrate-binding protein</fullName>
    </submittedName>
</protein>
<dbReference type="InterPro" id="IPR006059">
    <property type="entry name" value="SBP"/>
</dbReference>
<evidence type="ECO:0000313" key="3">
    <source>
        <dbReference type="EMBL" id="TXH90974.1"/>
    </source>
</evidence>
<reference evidence="3 4" key="1">
    <citation type="submission" date="2018-09" db="EMBL/GenBank/DDBJ databases">
        <title>Metagenome Assembled Genomes from an Advanced Water Purification Facility.</title>
        <authorList>
            <person name="Stamps B.W."/>
            <person name="Spear J.R."/>
        </authorList>
    </citation>
    <scope>NUCLEOTIDE SEQUENCE [LARGE SCALE GENOMIC DNA]</scope>
    <source>
        <strain evidence="3">Bin_27_1</strain>
    </source>
</reference>
<dbReference type="PANTHER" id="PTHR43649:SF12">
    <property type="entry name" value="DIACETYLCHITOBIOSE BINDING PROTEIN DASA"/>
    <property type="match status" value="1"/>
</dbReference>
<organism evidence="3 4">
    <name type="scientific">Thauera aminoaromatica</name>
    <dbReference type="NCBI Taxonomy" id="164330"/>
    <lineage>
        <taxon>Bacteria</taxon>
        <taxon>Pseudomonadati</taxon>
        <taxon>Pseudomonadota</taxon>
        <taxon>Betaproteobacteria</taxon>
        <taxon>Rhodocyclales</taxon>
        <taxon>Zoogloeaceae</taxon>
        <taxon>Thauera</taxon>
    </lineage>
</organism>
<dbReference type="RefSeq" id="WP_273422579.1">
    <property type="nucleotide sequence ID" value="NZ_JAKLLK010000015.1"/>
</dbReference>
<dbReference type="AlphaFoldDB" id="A0A5C7T4E2"/>
<dbReference type="Gene3D" id="3.40.190.10">
    <property type="entry name" value="Periplasmic binding protein-like II"/>
    <property type="match status" value="2"/>
</dbReference>
<comment type="subcellular location">
    <subcellularLocation>
        <location evidence="1">Periplasm</location>
    </subcellularLocation>
</comment>
<evidence type="ECO:0000256" key="1">
    <source>
        <dbReference type="ARBA" id="ARBA00004418"/>
    </source>
</evidence>
<dbReference type="SUPFAM" id="SSF53850">
    <property type="entry name" value="Periplasmic binding protein-like II"/>
    <property type="match status" value="1"/>
</dbReference>
<proteinExistence type="inferred from homology"/>
<evidence type="ECO:0000256" key="2">
    <source>
        <dbReference type="ARBA" id="ARBA00008520"/>
    </source>
</evidence>
<dbReference type="GO" id="GO:0042597">
    <property type="term" value="C:periplasmic space"/>
    <property type="evidence" value="ECO:0007669"/>
    <property type="project" value="UniProtKB-SubCell"/>
</dbReference>
<accession>A0A5C7T4E2</accession>
<dbReference type="PANTHER" id="PTHR43649">
    <property type="entry name" value="ARABINOSE-BINDING PROTEIN-RELATED"/>
    <property type="match status" value="1"/>
</dbReference>
<dbReference type="EMBL" id="SSFD01000042">
    <property type="protein sequence ID" value="TXH90974.1"/>
    <property type="molecule type" value="Genomic_DNA"/>
</dbReference>
<dbReference type="InterPro" id="IPR050490">
    <property type="entry name" value="Bact_solute-bd_prot1"/>
</dbReference>